<keyword evidence="5 6" id="KW-0472">Membrane</keyword>
<gene>
    <name evidence="7" type="ORF">SAMN05421505_104244</name>
</gene>
<dbReference type="GO" id="GO:0016020">
    <property type="term" value="C:membrane"/>
    <property type="evidence" value="ECO:0007669"/>
    <property type="project" value="UniProtKB-SubCell"/>
</dbReference>
<dbReference type="EMBL" id="FNCN01000004">
    <property type="protein sequence ID" value="SDG46413.1"/>
    <property type="molecule type" value="Genomic_DNA"/>
</dbReference>
<dbReference type="OrthoDB" id="5188730at2"/>
<dbReference type="GO" id="GO:0046873">
    <property type="term" value="F:metal ion transmembrane transporter activity"/>
    <property type="evidence" value="ECO:0007669"/>
    <property type="project" value="InterPro"/>
</dbReference>
<dbReference type="STRING" id="504805.SAMN05421505_104244"/>
<dbReference type="PANTHER" id="PTHR12608:SF1">
    <property type="entry name" value="TRANSMEMBRANE PROTEIN 165"/>
    <property type="match status" value="1"/>
</dbReference>
<name>A0A1G7UFZ3_9ACTN</name>
<accession>A0A1G7UFZ3</accession>
<protein>
    <recommendedName>
        <fullName evidence="6">GDT1 family protein</fullName>
    </recommendedName>
</protein>
<feature type="transmembrane region" description="Helical" evidence="6">
    <location>
        <begin position="104"/>
        <end position="128"/>
    </location>
</feature>
<evidence type="ECO:0000313" key="8">
    <source>
        <dbReference type="Proteomes" id="UP000198923"/>
    </source>
</evidence>
<evidence type="ECO:0000256" key="6">
    <source>
        <dbReference type="RuleBase" id="RU365102"/>
    </source>
</evidence>
<dbReference type="PANTHER" id="PTHR12608">
    <property type="entry name" value="TRANSMEMBRANE PROTEIN HTP-1 RELATED"/>
    <property type="match status" value="1"/>
</dbReference>
<reference evidence="7 8" key="1">
    <citation type="submission" date="2016-10" db="EMBL/GenBank/DDBJ databases">
        <authorList>
            <person name="de Groot N.N."/>
        </authorList>
    </citation>
    <scope>NUCLEOTIDE SEQUENCE [LARGE SCALE GENOMIC DNA]</scope>
    <source>
        <strain evidence="7 8">CPCC 201354</strain>
    </source>
</reference>
<dbReference type="Proteomes" id="UP000198923">
    <property type="component" value="Unassembled WGS sequence"/>
</dbReference>
<comment type="subcellular location">
    <subcellularLocation>
        <location evidence="1 6">Membrane</location>
        <topology evidence="1 6">Multi-pass membrane protein</topology>
    </subcellularLocation>
</comment>
<dbReference type="AlphaFoldDB" id="A0A1G7UFZ3"/>
<dbReference type="RefSeq" id="WP_093169289.1">
    <property type="nucleotide sequence ID" value="NZ_FNCN01000004.1"/>
</dbReference>
<keyword evidence="3 6" id="KW-0812">Transmembrane</keyword>
<feature type="transmembrane region" description="Helical" evidence="6">
    <location>
        <begin position="33"/>
        <end position="55"/>
    </location>
</feature>
<evidence type="ECO:0000256" key="4">
    <source>
        <dbReference type="ARBA" id="ARBA00022989"/>
    </source>
</evidence>
<comment type="similarity">
    <text evidence="2 6">Belongs to the GDT1 family.</text>
</comment>
<evidence type="ECO:0000256" key="5">
    <source>
        <dbReference type="ARBA" id="ARBA00023136"/>
    </source>
</evidence>
<keyword evidence="8" id="KW-1185">Reference proteome</keyword>
<dbReference type="InterPro" id="IPR001727">
    <property type="entry name" value="GDT1-like"/>
</dbReference>
<feature type="transmembrane region" description="Helical" evidence="6">
    <location>
        <begin position="61"/>
        <end position="83"/>
    </location>
</feature>
<feature type="transmembrane region" description="Helical" evidence="6">
    <location>
        <begin position="166"/>
        <end position="188"/>
    </location>
</feature>
<evidence type="ECO:0000256" key="2">
    <source>
        <dbReference type="ARBA" id="ARBA00009190"/>
    </source>
</evidence>
<evidence type="ECO:0000256" key="3">
    <source>
        <dbReference type="ARBA" id="ARBA00022692"/>
    </source>
</evidence>
<evidence type="ECO:0000256" key="1">
    <source>
        <dbReference type="ARBA" id="ARBA00004141"/>
    </source>
</evidence>
<keyword evidence="4 6" id="KW-1133">Transmembrane helix</keyword>
<dbReference type="Pfam" id="PF01169">
    <property type="entry name" value="GDT1"/>
    <property type="match status" value="2"/>
</dbReference>
<organism evidence="7 8">
    <name type="scientific">Sinosporangium album</name>
    <dbReference type="NCBI Taxonomy" id="504805"/>
    <lineage>
        <taxon>Bacteria</taxon>
        <taxon>Bacillati</taxon>
        <taxon>Actinomycetota</taxon>
        <taxon>Actinomycetes</taxon>
        <taxon>Streptosporangiales</taxon>
        <taxon>Streptosporangiaceae</taxon>
        <taxon>Sinosporangium</taxon>
    </lineage>
</organism>
<proteinExistence type="inferred from homology"/>
<evidence type="ECO:0000313" key="7">
    <source>
        <dbReference type="EMBL" id="SDG46413.1"/>
    </source>
</evidence>
<sequence>MEAFWISLVVIFVAELGDKSQLMAMTFATRFKAWPVLAGITLATTVVHLISVALGGLVGDVLPTTAISIVAGIAFLGFAIWTLRGDELTDEEARKAQSTTRSALIAVTVAFFLAELGDKTMLATITLATQHGWLGTWIGSTVGMVAADALAIVVGRMLGKHLPEKIIRYGAAAAFAVFGVILIVQPLVG</sequence>
<feature type="transmembrane region" description="Helical" evidence="6">
    <location>
        <begin position="134"/>
        <end position="154"/>
    </location>
</feature>